<evidence type="ECO:0000313" key="2">
    <source>
        <dbReference type="Proteomes" id="UP000809789"/>
    </source>
</evidence>
<proteinExistence type="predicted"/>
<evidence type="ECO:0000313" key="1">
    <source>
        <dbReference type="EMBL" id="KAG8624678.1"/>
    </source>
</evidence>
<dbReference type="Proteomes" id="UP000809789">
    <property type="component" value="Unassembled WGS sequence"/>
</dbReference>
<dbReference type="EMBL" id="JAESVG020000009">
    <property type="protein sequence ID" value="KAG8624678.1"/>
    <property type="molecule type" value="Genomic_DNA"/>
</dbReference>
<dbReference type="AlphaFoldDB" id="A0A8K0KY04"/>
<protein>
    <submittedName>
        <fullName evidence="1">Uncharacterized protein</fullName>
    </submittedName>
</protein>
<keyword evidence="2" id="KW-1185">Reference proteome</keyword>
<organism evidence="1 2">
    <name type="scientific">Elsinoe batatas</name>
    <dbReference type="NCBI Taxonomy" id="2601811"/>
    <lineage>
        <taxon>Eukaryota</taxon>
        <taxon>Fungi</taxon>
        <taxon>Dikarya</taxon>
        <taxon>Ascomycota</taxon>
        <taxon>Pezizomycotina</taxon>
        <taxon>Dothideomycetes</taxon>
        <taxon>Dothideomycetidae</taxon>
        <taxon>Myriangiales</taxon>
        <taxon>Elsinoaceae</taxon>
        <taxon>Elsinoe</taxon>
    </lineage>
</organism>
<reference evidence="1" key="1">
    <citation type="submission" date="2021-07" db="EMBL/GenBank/DDBJ databases">
        <title>Elsinoe batatas strain:CRI-CJ2 Genome sequencing and assembly.</title>
        <authorList>
            <person name="Huang L."/>
        </authorList>
    </citation>
    <scope>NUCLEOTIDE SEQUENCE</scope>
    <source>
        <strain evidence="1">CRI-CJ2</strain>
    </source>
</reference>
<name>A0A8K0KY04_9PEZI</name>
<gene>
    <name evidence="1" type="ORF">KVT40_007745</name>
</gene>
<dbReference type="OrthoDB" id="4149149at2759"/>
<comment type="caution">
    <text evidence="1">The sequence shown here is derived from an EMBL/GenBank/DDBJ whole genome shotgun (WGS) entry which is preliminary data.</text>
</comment>
<accession>A0A8K0KY04</accession>
<sequence>MPGIDIKTAEPTLRIEVDVMIIDYLVYNATRAILDETADRPSSIQKADKALHQVNDFLKIFNHTHTASDDLADLEFRLRVLQLVTLFYAAHSPAVRTPPIEVLHALRSQNASRVRPWDILEQLKGRQGLNQFDPTTATSNILRQPRVLLLDILPLFMSLSVLITDTDPLPAWMDLATDFMTQAVLQAIPHAFDRSTVIREAFLWGSPTGVEGDAEEQALYEMLWVGGNVDGTKGESWPKLRKHRIQELLAMNCMKDASRRACTRERKLKIRYPADQFEQKAKAFLKGLSRAVAPPALMLIDGGRLPDLSEKDTKLMAQHCGVLPWDHNHEDVKEDYL</sequence>